<evidence type="ECO:0000256" key="1">
    <source>
        <dbReference type="SAM" id="MobiDB-lite"/>
    </source>
</evidence>
<gene>
    <name evidence="2" type="ORF">DFO73_11547</name>
</gene>
<dbReference type="EMBL" id="QGTW01000015">
    <property type="protein sequence ID" value="PWW20473.1"/>
    <property type="molecule type" value="Genomic_DNA"/>
</dbReference>
<evidence type="ECO:0000313" key="3">
    <source>
        <dbReference type="Proteomes" id="UP000247150"/>
    </source>
</evidence>
<comment type="caution">
    <text evidence="2">The sequence shown here is derived from an EMBL/GenBank/DDBJ whole genome shotgun (WGS) entry which is preliminary data.</text>
</comment>
<sequence length="41" mass="4699">MAEINLDRGLSPELEHSRPNSDHNLNPLRRGVVDKINQTFD</sequence>
<feature type="region of interest" description="Disordered" evidence="1">
    <location>
        <begin position="1"/>
        <end position="41"/>
    </location>
</feature>
<protein>
    <submittedName>
        <fullName evidence="2">Uncharacterized protein</fullName>
    </submittedName>
</protein>
<dbReference type="AlphaFoldDB" id="A0A2V2ZKL0"/>
<name>A0A2V2ZKL0_9BACI</name>
<organism evidence="2 3">
    <name type="scientific">Cytobacillus oceanisediminis</name>
    <dbReference type="NCBI Taxonomy" id="665099"/>
    <lineage>
        <taxon>Bacteria</taxon>
        <taxon>Bacillati</taxon>
        <taxon>Bacillota</taxon>
        <taxon>Bacilli</taxon>
        <taxon>Bacillales</taxon>
        <taxon>Bacillaceae</taxon>
        <taxon>Cytobacillus</taxon>
    </lineage>
</organism>
<reference evidence="2 3" key="1">
    <citation type="submission" date="2018-05" db="EMBL/GenBank/DDBJ databases">
        <title>Freshwater and sediment microbial communities from various areas in North America, analyzing microbe dynamics in response to fracking.</title>
        <authorList>
            <person name="Lamendella R."/>
        </authorList>
    </citation>
    <scope>NUCLEOTIDE SEQUENCE [LARGE SCALE GENOMIC DNA]</scope>
    <source>
        <strain evidence="2 3">15_TX</strain>
    </source>
</reference>
<proteinExistence type="predicted"/>
<accession>A0A2V2ZKL0</accession>
<evidence type="ECO:0000313" key="2">
    <source>
        <dbReference type="EMBL" id="PWW20473.1"/>
    </source>
</evidence>
<dbReference type="Proteomes" id="UP000247150">
    <property type="component" value="Unassembled WGS sequence"/>
</dbReference>